<dbReference type="Proteomes" id="UP000023152">
    <property type="component" value="Unassembled WGS sequence"/>
</dbReference>
<dbReference type="SUPFAM" id="SSF56672">
    <property type="entry name" value="DNA/RNA polymerases"/>
    <property type="match status" value="1"/>
</dbReference>
<protein>
    <recommendedName>
        <fullName evidence="1">Reverse transcriptase domain-containing protein</fullName>
    </recommendedName>
</protein>
<dbReference type="Gene3D" id="3.30.70.270">
    <property type="match status" value="1"/>
</dbReference>
<gene>
    <name evidence="2" type="ORF">RFI_38857</name>
</gene>
<evidence type="ECO:0000313" key="3">
    <source>
        <dbReference type="Proteomes" id="UP000023152"/>
    </source>
</evidence>
<dbReference type="InterPro" id="IPR043128">
    <property type="entry name" value="Rev_trsase/Diguanyl_cyclase"/>
</dbReference>
<dbReference type="EMBL" id="ASPP01046187">
    <property type="protein sequence ID" value="ETN98635.1"/>
    <property type="molecule type" value="Genomic_DNA"/>
</dbReference>
<reference evidence="2 3" key="1">
    <citation type="journal article" date="2013" name="Curr. Biol.">
        <title>The Genome of the Foraminiferan Reticulomyxa filosa.</title>
        <authorList>
            <person name="Glockner G."/>
            <person name="Hulsmann N."/>
            <person name="Schleicher M."/>
            <person name="Noegel A.A."/>
            <person name="Eichinger L."/>
            <person name="Gallinger C."/>
            <person name="Pawlowski J."/>
            <person name="Sierra R."/>
            <person name="Euteneuer U."/>
            <person name="Pillet L."/>
            <person name="Moustafa A."/>
            <person name="Platzer M."/>
            <person name="Groth M."/>
            <person name="Szafranski K."/>
            <person name="Schliwa M."/>
        </authorList>
    </citation>
    <scope>NUCLEOTIDE SEQUENCE [LARGE SCALE GENOMIC DNA]</scope>
</reference>
<feature type="non-terminal residue" evidence="2">
    <location>
        <position position="251"/>
    </location>
</feature>
<organism evidence="2 3">
    <name type="scientific">Reticulomyxa filosa</name>
    <dbReference type="NCBI Taxonomy" id="46433"/>
    <lineage>
        <taxon>Eukaryota</taxon>
        <taxon>Sar</taxon>
        <taxon>Rhizaria</taxon>
        <taxon>Retaria</taxon>
        <taxon>Foraminifera</taxon>
        <taxon>Monothalamids</taxon>
        <taxon>Reticulomyxidae</taxon>
        <taxon>Reticulomyxa</taxon>
    </lineage>
</organism>
<dbReference type="AlphaFoldDB" id="X6LB78"/>
<dbReference type="Pfam" id="PF00078">
    <property type="entry name" value="RVT_1"/>
    <property type="match status" value="1"/>
</dbReference>
<dbReference type="PANTHER" id="PTHR33050:SF7">
    <property type="entry name" value="RIBONUCLEASE H"/>
    <property type="match status" value="1"/>
</dbReference>
<dbReference type="InterPro" id="IPR000477">
    <property type="entry name" value="RT_dom"/>
</dbReference>
<dbReference type="PANTHER" id="PTHR33050">
    <property type="entry name" value="REVERSE TRANSCRIPTASE DOMAIN-CONTAINING PROTEIN"/>
    <property type="match status" value="1"/>
</dbReference>
<dbReference type="InterPro" id="IPR043502">
    <property type="entry name" value="DNA/RNA_pol_sf"/>
</dbReference>
<keyword evidence="3" id="KW-1185">Reference proteome</keyword>
<feature type="domain" description="Reverse transcriptase" evidence="1">
    <location>
        <begin position="79"/>
        <end position="245"/>
    </location>
</feature>
<evidence type="ECO:0000313" key="2">
    <source>
        <dbReference type="EMBL" id="ETN98635.1"/>
    </source>
</evidence>
<feature type="non-terminal residue" evidence="2">
    <location>
        <position position="1"/>
    </location>
</feature>
<sequence length="251" mass="29487">NCTKDELPDKEWLLNGVKNGFRVNVECEDDRLERLKFRNEAQDKKGRIAIFDDFCEEINKGWIMPLSYIPKGKIPLTIIPKDETKWRIIRNCSWPNDESSLNALIKLRYKKVLYPTFEELCNLVRRAPNGYMFKVDLRGYYRQIPIAEEDWKLLGYRWCGQYLVDTRLPFGIASCCQIAQNLSRCVVAATNYKLPMHLRDQRHIECYLDDFFGCARTKEDCQTLFDALCGTLEEVGLERSQDKCFQPCQKL</sequence>
<comment type="caution">
    <text evidence="2">The sequence shown here is derived from an EMBL/GenBank/DDBJ whole genome shotgun (WGS) entry which is preliminary data.</text>
</comment>
<proteinExistence type="predicted"/>
<name>X6LB78_RETFI</name>
<dbReference type="InterPro" id="IPR052055">
    <property type="entry name" value="Hepadnavirus_pol/RT"/>
</dbReference>
<evidence type="ECO:0000259" key="1">
    <source>
        <dbReference type="Pfam" id="PF00078"/>
    </source>
</evidence>
<dbReference type="OrthoDB" id="3255824at2759"/>
<accession>X6LB78</accession>